<proteinExistence type="predicted"/>
<dbReference type="RefSeq" id="WP_092440848.1">
    <property type="nucleotide sequence ID" value="NZ_FMYP01000094.1"/>
</dbReference>
<evidence type="ECO:0000313" key="1">
    <source>
        <dbReference type="EMBL" id="SDD15998.1"/>
    </source>
</evidence>
<gene>
    <name evidence="1" type="ORF">SAMN05216323_10947</name>
</gene>
<dbReference type="STRING" id="1640674.SAMN05216323_10947"/>
<evidence type="ECO:0000313" key="2">
    <source>
        <dbReference type="Proteomes" id="UP000199452"/>
    </source>
</evidence>
<dbReference type="Proteomes" id="UP000199452">
    <property type="component" value="Unassembled WGS sequence"/>
</dbReference>
<protein>
    <submittedName>
        <fullName evidence="1">Uncharacterized protein</fullName>
    </submittedName>
</protein>
<accession>A0A1G6SGK5</accession>
<dbReference type="EMBL" id="FMYP01000094">
    <property type="protein sequence ID" value="SDD15998.1"/>
    <property type="molecule type" value="Genomic_DNA"/>
</dbReference>
<reference evidence="1 2" key="1">
    <citation type="submission" date="2016-09" db="EMBL/GenBank/DDBJ databases">
        <authorList>
            <person name="Capua I."/>
            <person name="De Benedictis P."/>
            <person name="Joannis T."/>
            <person name="Lombin L.H."/>
            <person name="Cattoli G."/>
        </authorList>
    </citation>
    <scope>NUCLEOTIDE SEQUENCE [LARGE SCALE GENOMIC DNA]</scope>
    <source>
        <strain evidence="1 2">A7P-90m</strain>
    </source>
</reference>
<sequence length="72" mass="7532">MKNFDLNACGVQEMNAAEVAEVNGGTAPWNECRRPDEYAGYGGGSTGGGGGGSMSFGETAWWSWLLFHGING</sequence>
<keyword evidence="2" id="KW-1185">Reference proteome</keyword>
<dbReference type="AlphaFoldDB" id="A0A1G6SGK5"/>
<name>A0A1G6SGK5_9BACT</name>
<organism evidence="1 2">
    <name type="scientific">Williamwhitmania taraxaci</name>
    <dbReference type="NCBI Taxonomy" id="1640674"/>
    <lineage>
        <taxon>Bacteria</taxon>
        <taxon>Pseudomonadati</taxon>
        <taxon>Bacteroidota</taxon>
        <taxon>Bacteroidia</taxon>
        <taxon>Bacteroidales</taxon>
        <taxon>Williamwhitmaniaceae</taxon>
        <taxon>Williamwhitmania</taxon>
    </lineage>
</organism>